<organism evidence="1 2">
    <name type="scientific">Paramecium tetraurelia</name>
    <dbReference type="NCBI Taxonomy" id="5888"/>
    <lineage>
        <taxon>Eukaryota</taxon>
        <taxon>Sar</taxon>
        <taxon>Alveolata</taxon>
        <taxon>Ciliophora</taxon>
        <taxon>Intramacronucleata</taxon>
        <taxon>Oligohymenophorea</taxon>
        <taxon>Peniculida</taxon>
        <taxon>Parameciidae</taxon>
        <taxon>Paramecium</taxon>
    </lineage>
</organism>
<protein>
    <submittedName>
        <fullName evidence="1">Uncharacterized protein</fullName>
    </submittedName>
</protein>
<gene>
    <name evidence="1" type="ORF">GSPATT00017142001</name>
</gene>
<dbReference type="Proteomes" id="UP000000600">
    <property type="component" value="Unassembled WGS sequence"/>
</dbReference>
<dbReference type="GeneID" id="5035952"/>
<accession>A0DIA3</accession>
<dbReference type="EMBL" id="CT868441">
    <property type="protein sequence ID" value="CAK82770.1"/>
    <property type="molecule type" value="Genomic_DNA"/>
</dbReference>
<dbReference type="KEGG" id="ptm:GSPATT00017142001"/>
<evidence type="ECO:0000313" key="2">
    <source>
        <dbReference type="Proteomes" id="UP000000600"/>
    </source>
</evidence>
<dbReference type="RefSeq" id="XP_001450167.1">
    <property type="nucleotide sequence ID" value="XM_001450130.1"/>
</dbReference>
<reference evidence="1 2" key="1">
    <citation type="journal article" date="2006" name="Nature">
        <title>Global trends of whole-genome duplications revealed by the ciliate Paramecium tetraurelia.</title>
        <authorList>
            <consortium name="Genoscope"/>
            <person name="Aury J.-M."/>
            <person name="Jaillon O."/>
            <person name="Duret L."/>
            <person name="Noel B."/>
            <person name="Jubin C."/>
            <person name="Porcel B.M."/>
            <person name="Segurens B."/>
            <person name="Daubin V."/>
            <person name="Anthouard V."/>
            <person name="Aiach N."/>
            <person name="Arnaiz O."/>
            <person name="Billaut A."/>
            <person name="Beisson J."/>
            <person name="Blanc I."/>
            <person name="Bouhouche K."/>
            <person name="Camara F."/>
            <person name="Duharcourt S."/>
            <person name="Guigo R."/>
            <person name="Gogendeau D."/>
            <person name="Katinka M."/>
            <person name="Keller A.-M."/>
            <person name="Kissmehl R."/>
            <person name="Klotz C."/>
            <person name="Koll F."/>
            <person name="Le Moue A."/>
            <person name="Lepere C."/>
            <person name="Malinsky S."/>
            <person name="Nowacki M."/>
            <person name="Nowak J.K."/>
            <person name="Plattner H."/>
            <person name="Poulain J."/>
            <person name="Ruiz F."/>
            <person name="Serrano V."/>
            <person name="Zagulski M."/>
            <person name="Dessen P."/>
            <person name="Betermier M."/>
            <person name="Weissenbach J."/>
            <person name="Scarpelli C."/>
            <person name="Schachter V."/>
            <person name="Sperling L."/>
            <person name="Meyer E."/>
            <person name="Cohen J."/>
            <person name="Wincker P."/>
        </authorList>
    </citation>
    <scope>NUCLEOTIDE SEQUENCE [LARGE SCALE GENOMIC DNA]</scope>
    <source>
        <strain evidence="1 2">Stock d4-2</strain>
    </source>
</reference>
<keyword evidence="2" id="KW-1185">Reference proteome</keyword>
<dbReference type="HOGENOM" id="CLU_2189071_0_0_1"/>
<name>A0DIA3_PARTE</name>
<dbReference type="AlphaFoldDB" id="A0DIA3"/>
<proteinExistence type="predicted"/>
<dbReference type="InParanoid" id="A0DIA3"/>
<sequence>MQYRLKQSIFGEQNNLNTFDHCMMNLEYHNLDRVFIKNRSLNQEIREEAKQEEGDNQSEWKDLSSEFKQYLGSLVEKAYDEKFHSYKSALLKIYTSKKHKDLIGIIQKC</sequence>
<evidence type="ECO:0000313" key="1">
    <source>
        <dbReference type="EMBL" id="CAK82770.1"/>
    </source>
</evidence>